<dbReference type="GO" id="GO:0005524">
    <property type="term" value="F:ATP binding"/>
    <property type="evidence" value="ECO:0007669"/>
    <property type="project" value="UniProtKB-KW"/>
</dbReference>
<dbReference type="FunFam" id="2.70.150.10:FF:000028">
    <property type="entry name" value="Calcium-transporting ATPase"/>
    <property type="match status" value="1"/>
</dbReference>
<reference evidence="19" key="1">
    <citation type="submission" date="2020-04" db="EMBL/GenBank/DDBJ databases">
        <title>Analysis of mating type loci in Filobasidium floriforme.</title>
        <authorList>
            <person name="Nowrousian M."/>
        </authorList>
    </citation>
    <scope>NUCLEOTIDE SEQUENCE</scope>
    <source>
        <strain evidence="19">CBS 6242</strain>
    </source>
</reference>
<dbReference type="EMBL" id="JABELV010000014">
    <property type="protein sequence ID" value="KAG7571007.1"/>
    <property type="molecule type" value="Genomic_DNA"/>
</dbReference>
<dbReference type="Proteomes" id="UP000812966">
    <property type="component" value="Unassembled WGS sequence"/>
</dbReference>
<keyword evidence="20" id="KW-1185">Reference proteome</keyword>
<dbReference type="SMART" id="SM00831">
    <property type="entry name" value="Cation_ATPase_N"/>
    <property type="match status" value="1"/>
</dbReference>
<dbReference type="InterPro" id="IPR023298">
    <property type="entry name" value="ATPase_P-typ_TM_dom_sf"/>
</dbReference>
<evidence type="ECO:0000256" key="1">
    <source>
        <dbReference type="ARBA" id="ARBA00004128"/>
    </source>
</evidence>
<dbReference type="PROSITE" id="PS00154">
    <property type="entry name" value="ATPASE_E1_E2"/>
    <property type="match status" value="1"/>
</dbReference>
<keyword evidence="4 16" id="KW-0109">Calcium transport</keyword>
<feature type="transmembrane region" description="Helical" evidence="16">
    <location>
        <begin position="200"/>
        <end position="218"/>
    </location>
</feature>
<keyword evidence="9 16" id="KW-0067">ATP-binding</keyword>
<dbReference type="GO" id="GO:0006874">
    <property type="term" value="P:intracellular calcium ion homeostasis"/>
    <property type="evidence" value="ECO:0007669"/>
    <property type="project" value="TreeGrafter"/>
</dbReference>
<dbReference type="InterPro" id="IPR001757">
    <property type="entry name" value="P_typ_ATPase"/>
</dbReference>
<dbReference type="EC" id="7.2.2.10" evidence="16"/>
<dbReference type="GO" id="GO:0046872">
    <property type="term" value="F:metal ion binding"/>
    <property type="evidence" value="ECO:0007669"/>
    <property type="project" value="UniProtKB-KW"/>
</dbReference>
<dbReference type="Pfam" id="PF00122">
    <property type="entry name" value="E1-E2_ATPase"/>
    <property type="match status" value="1"/>
</dbReference>
<keyword evidence="14 16" id="KW-0472">Membrane</keyword>
<evidence type="ECO:0000256" key="6">
    <source>
        <dbReference type="ARBA" id="ARBA00022723"/>
    </source>
</evidence>
<feature type="transmembrane region" description="Helical" evidence="16">
    <location>
        <begin position="409"/>
        <end position="438"/>
    </location>
</feature>
<dbReference type="Gene3D" id="1.20.1110.10">
    <property type="entry name" value="Calcium-transporting ATPase, transmembrane domain"/>
    <property type="match status" value="1"/>
</dbReference>
<keyword evidence="10" id="KW-0460">Magnesium</keyword>
<dbReference type="Gene3D" id="2.70.150.10">
    <property type="entry name" value="Calcium-transporting ATPase, cytoplasmic transduction domain A"/>
    <property type="match status" value="1"/>
</dbReference>
<feature type="transmembrane region" description="Helical" evidence="16">
    <location>
        <begin position="1028"/>
        <end position="1048"/>
    </location>
</feature>
<evidence type="ECO:0000313" key="19">
    <source>
        <dbReference type="EMBL" id="KAG7571007.1"/>
    </source>
</evidence>
<feature type="transmembrane region" description="Helical" evidence="16">
    <location>
        <begin position="369"/>
        <end position="389"/>
    </location>
</feature>
<keyword evidence="5 16" id="KW-0812">Transmembrane</keyword>
<dbReference type="SUPFAM" id="SSF81660">
    <property type="entry name" value="Metal cation-transporting ATPase, ATP-binding domain N"/>
    <property type="match status" value="1"/>
</dbReference>
<evidence type="ECO:0000256" key="17">
    <source>
        <dbReference type="SAM" id="MobiDB-lite"/>
    </source>
</evidence>
<evidence type="ECO:0000256" key="12">
    <source>
        <dbReference type="ARBA" id="ARBA00022989"/>
    </source>
</evidence>
<dbReference type="FunFam" id="1.20.1110.10:FF:000002">
    <property type="entry name" value="Calcium-transporting ATPase"/>
    <property type="match status" value="1"/>
</dbReference>
<evidence type="ECO:0000256" key="10">
    <source>
        <dbReference type="ARBA" id="ARBA00022842"/>
    </source>
</evidence>
<dbReference type="InterPro" id="IPR018303">
    <property type="entry name" value="ATPase_P-typ_P_site"/>
</dbReference>
<gene>
    <name evidence="19" type="ORF">FFLO_01101</name>
</gene>
<evidence type="ECO:0000256" key="11">
    <source>
        <dbReference type="ARBA" id="ARBA00022967"/>
    </source>
</evidence>
<accession>A0A8K0JS43</accession>
<evidence type="ECO:0000256" key="4">
    <source>
        <dbReference type="ARBA" id="ARBA00022568"/>
    </source>
</evidence>
<feature type="region of interest" description="Disordered" evidence="17">
    <location>
        <begin position="1"/>
        <end position="52"/>
    </location>
</feature>
<evidence type="ECO:0000256" key="5">
    <source>
        <dbReference type="ARBA" id="ARBA00022692"/>
    </source>
</evidence>
<keyword evidence="11" id="KW-1278">Translocase</keyword>
<comment type="caution">
    <text evidence="19">The sequence shown here is derived from an EMBL/GenBank/DDBJ whole genome shotgun (WGS) entry which is preliminary data.</text>
</comment>
<dbReference type="Pfam" id="PF00690">
    <property type="entry name" value="Cation_ATPase_N"/>
    <property type="match status" value="1"/>
</dbReference>
<keyword evidence="8 16" id="KW-0106">Calcium</keyword>
<evidence type="ECO:0000256" key="9">
    <source>
        <dbReference type="ARBA" id="ARBA00022840"/>
    </source>
</evidence>
<keyword evidence="2 16" id="KW-0813">Transport</keyword>
<dbReference type="NCBIfam" id="TIGR01494">
    <property type="entry name" value="ATPase_P-type"/>
    <property type="match status" value="2"/>
</dbReference>
<feature type="transmembrane region" description="Helical" evidence="16">
    <location>
        <begin position="910"/>
        <end position="930"/>
    </location>
</feature>
<dbReference type="InterPro" id="IPR036412">
    <property type="entry name" value="HAD-like_sf"/>
</dbReference>
<feature type="compositionally biased region" description="Basic residues" evidence="17">
    <location>
        <begin position="1"/>
        <end position="11"/>
    </location>
</feature>
<protein>
    <recommendedName>
        <fullName evidence="16">Calcium-transporting ATPase</fullName>
        <ecNumber evidence="16">7.2.2.10</ecNumber>
    </recommendedName>
</protein>
<dbReference type="InterPro" id="IPR004014">
    <property type="entry name" value="ATPase_P-typ_cation-transptr_N"/>
</dbReference>
<dbReference type="SFLD" id="SFLDS00003">
    <property type="entry name" value="Haloacid_Dehalogenase"/>
    <property type="match status" value="1"/>
</dbReference>
<dbReference type="InterPro" id="IPR059000">
    <property type="entry name" value="ATPase_P-type_domA"/>
</dbReference>
<dbReference type="Gene3D" id="3.40.50.1000">
    <property type="entry name" value="HAD superfamily/HAD-like"/>
    <property type="match status" value="1"/>
</dbReference>
<feature type="transmembrane region" description="Helical" evidence="16">
    <location>
        <begin position="149"/>
        <end position="169"/>
    </location>
</feature>
<evidence type="ECO:0000256" key="14">
    <source>
        <dbReference type="ARBA" id="ARBA00023136"/>
    </source>
</evidence>
<feature type="region of interest" description="Disordered" evidence="17">
    <location>
        <begin position="1184"/>
        <end position="1224"/>
    </location>
</feature>
<dbReference type="GO" id="GO:0016887">
    <property type="term" value="F:ATP hydrolysis activity"/>
    <property type="evidence" value="ECO:0007669"/>
    <property type="project" value="InterPro"/>
</dbReference>
<dbReference type="SFLD" id="SFLDG00002">
    <property type="entry name" value="C1.7:_P-type_atpase_like"/>
    <property type="match status" value="1"/>
</dbReference>
<feature type="transmembrane region" description="Helical" evidence="16">
    <location>
        <begin position="881"/>
        <end position="898"/>
    </location>
</feature>
<evidence type="ECO:0000256" key="7">
    <source>
        <dbReference type="ARBA" id="ARBA00022741"/>
    </source>
</evidence>
<feature type="domain" description="Cation-transporting P-type ATPase N-terminal" evidence="18">
    <location>
        <begin position="71"/>
        <end position="165"/>
    </location>
</feature>
<dbReference type="InterPro" id="IPR006068">
    <property type="entry name" value="ATPase_P-typ_cation-transptr_C"/>
</dbReference>
<feature type="transmembrane region" description="Helical" evidence="16">
    <location>
        <begin position="1155"/>
        <end position="1175"/>
    </location>
</feature>
<evidence type="ECO:0000313" key="20">
    <source>
        <dbReference type="Proteomes" id="UP000812966"/>
    </source>
</evidence>
<dbReference type="InterPro" id="IPR006408">
    <property type="entry name" value="P-type_ATPase_IIB"/>
</dbReference>
<comment type="subcellular location">
    <subcellularLocation>
        <location evidence="16">Membrane</location>
        <topology evidence="16">Multi-pass membrane protein</topology>
    </subcellularLocation>
    <subcellularLocation>
        <location evidence="1">Vacuole membrane</location>
        <topology evidence="1">Multi-pass membrane protein</topology>
    </subcellularLocation>
</comment>
<keyword evidence="7 16" id="KW-0547">Nucleotide-binding</keyword>
<evidence type="ECO:0000259" key="18">
    <source>
        <dbReference type="SMART" id="SM00831"/>
    </source>
</evidence>
<sequence>MSKLKGLFRKKKDAELEEDDDSEEDLTEEENAAQARASAHIDPANDTTDPTPFFQKPLVLASLVDPKNLEDLEAIGGTEGLLHGLGVDGTRGLNVDGSHSAGNGGPSMMDAQFKASLEDRKRVYGDNILPTKKTKSLLQLMWMAMKDKVLIILGIAALISLVLGIYQSVGVDHDPIPYLEGGCTNPAGCEEPQIEWVEGVAILIAVTIVVLVGSVNDWQKERQFKKLNEKKDDRMINCIRGGTRMTINTKDILVGDICVVETGEILPVDGVFLRGHNVKCDESGATGESDLIKKASYEECIEERNSLPPGKTLKKDCFLISGAKVTEGVGEYVVIAVGTKSFNGRLMMALRTDAESTPLQLKLNRLAELIAKFGASAGLTLFFALFIRFCVQLKEDPDRTPDEKGQDFISILIIAVTLVVVAVPEGLPLAVTLALAFATKRMTAENLLVRVLASCETAGGANVVCTDKTGTLTLNEMQIVAMSLGVTAKGVRRLEENPQRTNANKVEDENGVAEIENTRTGRPDFTFDLSELNQIATPQMQQLLNESFCINSTAFEEIDKETGKVGIIGSKTEAAMLLLGREVGWTGATDLRAAATVHQVFPFSSEVKAMATAITLPNGKIRLLVKGASEILLKVCTSHVDIDGPSNAASDIKVVRFNEETMTNLQRTIYFYASQCLRTIAVCYKDYEPGTFPTADGEQELLLADLAKDLTMITVVAIEDPLRPGVIESVSKCNKAGVAVKMCTGDNVLTARSIAIQCGMYTPGGIVIEGPAFRRLSHQERLEIVPRLQVMARSSPEDKRLLVESLRELGNIVCVTGDGSNDAPALKASNIGFAMGISGTEVAKEASDIIVMDDSFASLTLAIKWGRCVNDSVRKFLQFQLSVNVTAVVLTFITAVASDEEESVLSAVQLLWVNLIMDTFAALALATDPASERSLDRQPEKATAPLLNIDMVKMILGQACYQIVVCFVLHWRGHDILGDEPGGGNSQLKTLVFNSFVFCQIFNMINCRSLTSDLNFWHGIHRNRWFMLIFLIMVGGQVLIVFVGGAAFSVTRIGGRDWGISIVIGLLAIPWGACIRLMPSGPLYRLLVKLRIYPDPNALPEISQSADYNNFQYAEPVYQTRSNLDLFRSIRSESRLRASPMVLKSRRRRMKDAKLQYPTLLTMAPSLLLGSVAAGQNWLAPLDKLGEATEQQQASQPSQPASGKLSFHPDSDKNDPIYQKYSKI</sequence>
<comment type="caution">
    <text evidence="16">Lacks conserved residue(s) required for the propagation of feature annotation.</text>
</comment>
<dbReference type="GO" id="GO:0005886">
    <property type="term" value="C:plasma membrane"/>
    <property type="evidence" value="ECO:0007669"/>
    <property type="project" value="TreeGrafter"/>
</dbReference>
<feature type="compositionally biased region" description="Low complexity" evidence="17">
    <location>
        <begin position="1191"/>
        <end position="1202"/>
    </location>
</feature>
<dbReference type="FunFam" id="3.40.50.1000:FF:000018">
    <property type="entry name" value="Calcium-transporting ATPase"/>
    <property type="match status" value="1"/>
</dbReference>
<feature type="compositionally biased region" description="Acidic residues" evidence="17">
    <location>
        <begin position="15"/>
        <end position="31"/>
    </location>
</feature>
<dbReference type="Pfam" id="PF13246">
    <property type="entry name" value="Cation_ATPase"/>
    <property type="match status" value="1"/>
</dbReference>
<dbReference type="InterPro" id="IPR023214">
    <property type="entry name" value="HAD_sf"/>
</dbReference>
<dbReference type="PRINTS" id="PR00119">
    <property type="entry name" value="CATATPASE"/>
</dbReference>
<keyword evidence="6" id="KW-0479">Metal-binding</keyword>
<keyword evidence="13 16" id="KW-0406">Ion transport</keyword>
<dbReference type="Gene3D" id="3.40.1110.10">
    <property type="entry name" value="Calcium-transporting ATPase, cytoplasmic domain N"/>
    <property type="match status" value="1"/>
</dbReference>
<evidence type="ECO:0000256" key="15">
    <source>
        <dbReference type="ARBA" id="ARBA00048694"/>
    </source>
</evidence>
<dbReference type="InterPro" id="IPR023299">
    <property type="entry name" value="ATPase_P-typ_cyto_dom_N"/>
</dbReference>
<name>A0A8K0JS43_9TREE</name>
<dbReference type="PANTHER" id="PTHR24093:SF369">
    <property type="entry name" value="CALCIUM-TRANSPORTING ATPASE"/>
    <property type="match status" value="1"/>
</dbReference>
<feature type="transmembrane region" description="Helical" evidence="16">
    <location>
        <begin position="1060"/>
        <end position="1079"/>
    </location>
</feature>
<dbReference type="GO" id="GO:0005774">
    <property type="term" value="C:vacuolar membrane"/>
    <property type="evidence" value="ECO:0007669"/>
    <property type="project" value="UniProtKB-SubCell"/>
</dbReference>
<dbReference type="NCBIfam" id="TIGR01517">
    <property type="entry name" value="ATPase-IIB_Ca"/>
    <property type="match status" value="1"/>
</dbReference>
<dbReference type="SUPFAM" id="SSF81665">
    <property type="entry name" value="Calcium ATPase, transmembrane domain M"/>
    <property type="match status" value="1"/>
</dbReference>
<dbReference type="SFLD" id="SFLDF00027">
    <property type="entry name" value="p-type_atpase"/>
    <property type="match status" value="1"/>
</dbReference>
<keyword evidence="12 16" id="KW-1133">Transmembrane helix</keyword>
<proteinExistence type="inferred from homology"/>
<dbReference type="OrthoDB" id="3352408at2759"/>
<evidence type="ECO:0000256" key="13">
    <source>
        <dbReference type="ARBA" id="ARBA00023065"/>
    </source>
</evidence>
<dbReference type="GO" id="GO:0005388">
    <property type="term" value="F:P-type calcium transporter activity"/>
    <property type="evidence" value="ECO:0007669"/>
    <property type="project" value="UniProtKB-EC"/>
</dbReference>
<dbReference type="InterPro" id="IPR044492">
    <property type="entry name" value="P_typ_ATPase_HD_dom"/>
</dbReference>
<dbReference type="AlphaFoldDB" id="A0A8K0JS43"/>
<evidence type="ECO:0000256" key="8">
    <source>
        <dbReference type="ARBA" id="ARBA00022837"/>
    </source>
</evidence>
<dbReference type="SUPFAM" id="SSF56784">
    <property type="entry name" value="HAD-like"/>
    <property type="match status" value="1"/>
</dbReference>
<dbReference type="PRINTS" id="PR00120">
    <property type="entry name" value="HATPASE"/>
</dbReference>
<dbReference type="Pfam" id="PF00689">
    <property type="entry name" value="Cation_ATPase_C"/>
    <property type="match status" value="1"/>
</dbReference>
<comment type="function">
    <text evidence="16">Catalyzes the hydrolysis of ATP coupled with the transport of calcium.</text>
</comment>
<keyword evidence="3" id="KW-0926">Vacuole</keyword>
<comment type="catalytic activity">
    <reaction evidence="15 16">
        <text>Ca(2+)(in) + ATP + H2O = Ca(2+)(out) + ADP + phosphate + H(+)</text>
        <dbReference type="Rhea" id="RHEA:18105"/>
        <dbReference type="ChEBI" id="CHEBI:15377"/>
        <dbReference type="ChEBI" id="CHEBI:15378"/>
        <dbReference type="ChEBI" id="CHEBI:29108"/>
        <dbReference type="ChEBI" id="CHEBI:30616"/>
        <dbReference type="ChEBI" id="CHEBI:43474"/>
        <dbReference type="ChEBI" id="CHEBI:456216"/>
        <dbReference type="EC" id="7.2.2.10"/>
    </reaction>
</comment>
<organism evidence="19 20">
    <name type="scientific">Filobasidium floriforme</name>
    <dbReference type="NCBI Taxonomy" id="5210"/>
    <lineage>
        <taxon>Eukaryota</taxon>
        <taxon>Fungi</taxon>
        <taxon>Dikarya</taxon>
        <taxon>Basidiomycota</taxon>
        <taxon>Agaricomycotina</taxon>
        <taxon>Tremellomycetes</taxon>
        <taxon>Filobasidiales</taxon>
        <taxon>Filobasidiaceae</taxon>
        <taxon>Filobasidium</taxon>
    </lineage>
</organism>
<evidence type="ECO:0000256" key="3">
    <source>
        <dbReference type="ARBA" id="ARBA00022554"/>
    </source>
</evidence>
<dbReference type="SUPFAM" id="SSF81653">
    <property type="entry name" value="Calcium ATPase, transduction domain A"/>
    <property type="match status" value="1"/>
</dbReference>
<evidence type="ECO:0000256" key="16">
    <source>
        <dbReference type="RuleBase" id="RU361146"/>
    </source>
</evidence>
<evidence type="ECO:0000256" key="2">
    <source>
        <dbReference type="ARBA" id="ARBA00022448"/>
    </source>
</evidence>
<dbReference type="PANTHER" id="PTHR24093">
    <property type="entry name" value="CATION TRANSPORTING ATPASE"/>
    <property type="match status" value="1"/>
</dbReference>
<dbReference type="InterPro" id="IPR008250">
    <property type="entry name" value="ATPase_P-typ_transduc_dom_A_sf"/>
</dbReference>
<comment type="similarity">
    <text evidence="16">Belongs to the cation transport ATPase (P-type) (TC 3.A.3) family.</text>
</comment>